<keyword evidence="11 13" id="KW-0472">Membrane</keyword>
<evidence type="ECO:0000256" key="13">
    <source>
        <dbReference type="SAM" id="Phobius"/>
    </source>
</evidence>
<feature type="domain" description="HAMP" evidence="15">
    <location>
        <begin position="208"/>
        <end position="261"/>
    </location>
</feature>
<dbReference type="Gene3D" id="6.10.340.10">
    <property type="match status" value="1"/>
</dbReference>
<dbReference type="EC" id="2.7.13.3" evidence="4"/>
<evidence type="ECO:0000259" key="15">
    <source>
        <dbReference type="PROSITE" id="PS50885"/>
    </source>
</evidence>
<dbReference type="CDD" id="cd06225">
    <property type="entry name" value="HAMP"/>
    <property type="match status" value="1"/>
</dbReference>
<accession>A0A238ZJH5</accession>
<dbReference type="OrthoDB" id="9786919at2"/>
<feature type="transmembrane region" description="Helical" evidence="13">
    <location>
        <begin position="20"/>
        <end position="43"/>
    </location>
</feature>
<dbReference type="InterPro" id="IPR003660">
    <property type="entry name" value="HAMP_dom"/>
</dbReference>
<dbReference type="AlphaFoldDB" id="A0A238ZJH5"/>
<keyword evidence="5" id="KW-0597">Phosphoprotein</keyword>
<dbReference type="InterPro" id="IPR003661">
    <property type="entry name" value="HisK_dim/P_dom"/>
</dbReference>
<dbReference type="PANTHER" id="PTHR45436:SF5">
    <property type="entry name" value="SENSOR HISTIDINE KINASE TRCS"/>
    <property type="match status" value="1"/>
</dbReference>
<keyword evidence="10" id="KW-0902">Two-component regulatory system</keyword>
<evidence type="ECO:0000259" key="14">
    <source>
        <dbReference type="PROSITE" id="PS50109"/>
    </source>
</evidence>
<dbReference type="PRINTS" id="PR00344">
    <property type="entry name" value="BCTRLSENSOR"/>
</dbReference>
<dbReference type="PROSITE" id="PS50109">
    <property type="entry name" value="HIS_KIN"/>
    <property type="match status" value="1"/>
</dbReference>
<dbReference type="GO" id="GO:0005886">
    <property type="term" value="C:plasma membrane"/>
    <property type="evidence" value="ECO:0007669"/>
    <property type="project" value="UniProtKB-SubCell"/>
</dbReference>
<dbReference type="GO" id="GO:0005509">
    <property type="term" value="F:calcium ion binding"/>
    <property type="evidence" value="ECO:0007669"/>
    <property type="project" value="UniProtKB-ARBA"/>
</dbReference>
<evidence type="ECO:0000256" key="10">
    <source>
        <dbReference type="ARBA" id="ARBA00023012"/>
    </source>
</evidence>
<dbReference type="EMBL" id="FZOH01000001">
    <property type="protein sequence ID" value="SNR83128.1"/>
    <property type="molecule type" value="Genomic_DNA"/>
</dbReference>
<evidence type="ECO:0000256" key="11">
    <source>
        <dbReference type="ARBA" id="ARBA00023136"/>
    </source>
</evidence>
<reference evidence="17" key="1">
    <citation type="submission" date="2017-06" db="EMBL/GenBank/DDBJ databases">
        <authorList>
            <person name="Varghese N."/>
            <person name="Submissions S."/>
        </authorList>
    </citation>
    <scope>NUCLEOTIDE SEQUENCE [LARGE SCALE GENOMIC DNA]</scope>
    <source>
        <strain evidence="17">DSM 45423</strain>
    </source>
</reference>
<name>A0A238ZJH5_9ACTN</name>
<dbReference type="CDD" id="cd00082">
    <property type="entry name" value="HisKA"/>
    <property type="match status" value="1"/>
</dbReference>
<evidence type="ECO:0000256" key="1">
    <source>
        <dbReference type="ARBA" id="ARBA00000085"/>
    </source>
</evidence>
<keyword evidence="8 16" id="KW-0418">Kinase</keyword>
<evidence type="ECO:0000256" key="3">
    <source>
        <dbReference type="ARBA" id="ARBA00004236"/>
    </source>
</evidence>
<dbReference type="PANTHER" id="PTHR45436">
    <property type="entry name" value="SENSOR HISTIDINE KINASE YKOH"/>
    <property type="match status" value="1"/>
</dbReference>
<dbReference type="FunFam" id="3.30.565.10:FF:000006">
    <property type="entry name" value="Sensor histidine kinase WalK"/>
    <property type="match status" value="1"/>
</dbReference>
<feature type="compositionally biased region" description="Low complexity" evidence="12">
    <location>
        <begin position="511"/>
        <end position="529"/>
    </location>
</feature>
<dbReference type="RefSeq" id="WP_089401991.1">
    <property type="nucleotide sequence ID" value="NZ_FZOH01000001.1"/>
</dbReference>
<dbReference type="Pfam" id="PF00672">
    <property type="entry name" value="HAMP"/>
    <property type="match status" value="1"/>
</dbReference>
<evidence type="ECO:0000313" key="16">
    <source>
        <dbReference type="EMBL" id="SNR83128.1"/>
    </source>
</evidence>
<dbReference type="InterPro" id="IPR036890">
    <property type="entry name" value="HATPase_C_sf"/>
</dbReference>
<comment type="subcellular location">
    <subcellularLocation>
        <location evidence="3">Cell membrane</location>
    </subcellularLocation>
</comment>
<evidence type="ECO:0000256" key="12">
    <source>
        <dbReference type="SAM" id="MobiDB-lite"/>
    </source>
</evidence>
<dbReference type="InterPro" id="IPR005467">
    <property type="entry name" value="His_kinase_dom"/>
</dbReference>
<organism evidence="16 17">
    <name type="scientific">Geodermatophilus saharensis</name>
    <dbReference type="NCBI Taxonomy" id="1137994"/>
    <lineage>
        <taxon>Bacteria</taxon>
        <taxon>Bacillati</taxon>
        <taxon>Actinomycetota</taxon>
        <taxon>Actinomycetes</taxon>
        <taxon>Geodermatophilales</taxon>
        <taxon>Geodermatophilaceae</taxon>
        <taxon>Geodermatophilus</taxon>
    </lineage>
</organism>
<dbReference type="SUPFAM" id="SSF47384">
    <property type="entry name" value="Homodimeric domain of signal transducing histidine kinase"/>
    <property type="match status" value="1"/>
</dbReference>
<dbReference type="InterPro" id="IPR050428">
    <property type="entry name" value="TCS_sensor_his_kinase"/>
</dbReference>
<evidence type="ECO:0000313" key="17">
    <source>
        <dbReference type="Proteomes" id="UP000198386"/>
    </source>
</evidence>
<feature type="domain" description="Histidine kinase" evidence="14">
    <location>
        <begin position="283"/>
        <end position="505"/>
    </location>
</feature>
<dbReference type="SMART" id="SM00387">
    <property type="entry name" value="HATPase_c"/>
    <property type="match status" value="1"/>
</dbReference>
<comment type="cofactor">
    <cofactor evidence="2">
        <name>a divalent metal cation</name>
        <dbReference type="ChEBI" id="CHEBI:60240"/>
    </cofactor>
</comment>
<feature type="region of interest" description="Disordered" evidence="12">
    <location>
        <begin position="503"/>
        <end position="529"/>
    </location>
</feature>
<dbReference type="Pfam" id="PF02518">
    <property type="entry name" value="HATPase_c"/>
    <property type="match status" value="1"/>
</dbReference>
<dbReference type="SUPFAM" id="SSF55874">
    <property type="entry name" value="ATPase domain of HSP90 chaperone/DNA topoisomerase II/histidine kinase"/>
    <property type="match status" value="1"/>
</dbReference>
<evidence type="ECO:0000256" key="2">
    <source>
        <dbReference type="ARBA" id="ARBA00001968"/>
    </source>
</evidence>
<feature type="transmembrane region" description="Helical" evidence="13">
    <location>
        <begin position="184"/>
        <end position="207"/>
    </location>
</feature>
<evidence type="ECO:0000256" key="6">
    <source>
        <dbReference type="ARBA" id="ARBA00022679"/>
    </source>
</evidence>
<dbReference type="CDD" id="cd00075">
    <property type="entry name" value="HATPase"/>
    <property type="match status" value="1"/>
</dbReference>
<dbReference type="Proteomes" id="UP000198386">
    <property type="component" value="Unassembled WGS sequence"/>
</dbReference>
<dbReference type="SMART" id="SM00304">
    <property type="entry name" value="HAMP"/>
    <property type="match status" value="1"/>
</dbReference>
<evidence type="ECO:0000256" key="8">
    <source>
        <dbReference type="ARBA" id="ARBA00022777"/>
    </source>
</evidence>
<evidence type="ECO:0000256" key="4">
    <source>
        <dbReference type="ARBA" id="ARBA00012438"/>
    </source>
</evidence>
<evidence type="ECO:0000256" key="7">
    <source>
        <dbReference type="ARBA" id="ARBA00022692"/>
    </source>
</evidence>
<keyword evidence="17" id="KW-1185">Reference proteome</keyword>
<evidence type="ECO:0000256" key="5">
    <source>
        <dbReference type="ARBA" id="ARBA00022553"/>
    </source>
</evidence>
<proteinExistence type="predicted"/>
<sequence>MSRPPGATPWTRGGLRLPRVPLRITLVVLLLALVTLALVATGLTATSLLKRYLVEQQDQELQSALRQARESDDVVVACLLGGQQRLVTFGSYVACGVPGDAAPVVIYGPLSDDALPDLDVAQVMALAHAAHHAPRDDRGGPAAYTVRSVDGDTLWRVTAETLPNGLTVVVGGDLDRDDRVIGRLVTIEVVVGLVVLVALGLAGYWLVRSSLRPLAAVERTAQAIAAGDLSQRVPSGDGRTEVGRLLQALNGMLARIESAFRAQQASEEQARASEERMRRFVADASHELRTPLTSIRGFAELYRQGAAGSPDEVARLMQRIESEGARMGLLVEDLLQLARLDQQRPLSLTPVDLAELAADAVHDGHVLQPDRPLSLHVDDAMTEVPVVLGDEARLRQVLGNLVTNALAHTPETAPVTVSISEDTSDGGDRVVLRVADEGPGMAPEDAARVFERFYRADASRSRAAGGTGLGLSIVAALVAAHGGDVSLDTAPGRGAVFTVRLPRSGPDLGTAGVPAEAPPAADVPSAGDH</sequence>
<gene>
    <name evidence="16" type="ORF">SAMN04488107_0117</name>
</gene>
<dbReference type="InterPro" id="IPR004358">
    <property type="entry name" value="Sig_transdc_His_kin-like_C"/>
</dbReference>
<dbReference type="FunFam" id="1.10.287.130:FF:000001">
    <property type="entry name" value="Two-component sensor histidine kinase"/>
    <property type="match status" value="1"/>
</dbReference>
<evidence type="ECO:0000256" key="9">
    <source>
        <dbReference type="ARBA" id="ARBA00022989"/>
    </source>
</evidence>
<keyword evidence="9 13" id="KW-1133">Transmembrane helix</keyword>
<keyword evidence="6" id="KW-0808">Transferase</keyword>
<dbReference type="Pfam" id="PF00512">
    <property type="entry name" value="HisKA"/>
    <property type="match status" value="1"/>
</dbReference>
<dbReference type="PROSITE" id="PS50885">
    <property type="entry name" value="HAMP"/>
    <property type="match status" value="1"/>
</dbReference>
<comment type="catalytic activity">
    <reaction evidence="1">
        <text>ATP + protein L-histidine = ADP + protein N-phospho-L-histidine.</text>
        <dbReference type="EC" id="2.7.13.3"/>
    </reaction>
</comment>
<dbReference type="InterPro" id="IPR036097">
    <property type="entry name" value="HisK_dim/P_sf"/>
</dbReference>
<dbReference type="Gene3D" id="3.30.565.10">
    <property type="entry name" value="Histidine kinase-like ATPase, C-terminal domain"/>
    <property type="match status" value="1"/>
</dbReference>
<dbReference type="SUPFAM" id="SSF158472">
    <property type="entry name" value="HAMP domain-like"/>
    <property type="match status" value="1"/>
</dbReference>
<dbReference type="GO" id="GO:0000155">
    <property type="term" value="F:phosphorelay sensor kinase activity"/>
    <property type="evidence" value="ECO:0007669"/>
    <property type="project" value="InterPro"/>
</dbReference>
<dbReference type="InterPro" id="IPR003594">
    <property type="entry name" value="HATPase_dom"/>
</dbReference>
<keyword evidence="7 13" id="KW-0812">Transmembrane</keyword>
<protein>
    <recommendedName>
        <fullName evidence="4">histidine kinase</fullName>
        <ecNumber evidence="4">2.7.13.3</ecNumber>
    </recommendedName>
</protein>
<dbReference type="SMART" id="SM00388">
    <property type="entry name" value="HisKA"/>
    <property type="match status" value="1"/>
</dbReference>
<dbReference type="Gene3D" id="1.10.287.130">
    <property type="match status" value="1"/>
</dbReference>